<gene>
    <name evidence="1" type="ORF">CEY16_12890</name>
</gene>
<dbReference type="RefSeq" id="WP_101332459.1">
    <property type="nucleotide sequence ID" value="NZ_PJNH01000004.1"/>
</dbReference>
<evidence type="ECO:0000313" key="2">
    <source>
        <dbReference type="Proteomes" id="UP000243524"/>
    </source>
</evidence>
<dbReference type="OrthoDB" id="7510721at2"/>
<dbReference type="Proteomes" id="UP000243524">
    <property type="component" value="Unassembled WGS sequence"/>
</dbReference>
<evidence type="ECO:0000313" key="1">
    <source>
        <dbReference type="EMBL" id="PKR76709.1"/>
    </source>
</evidence>
<proteinExistence type="predicted"/>
<protein>
    <recommendedName>
        <fullName evidence="3">Cell shape determination protein CcmA</fullName>
    </recommendedName>
</protein>
<comment type="caution">
    <text evidence="1">The sequence shown here is derived from an EMBL/GenBank/DDBJ whole genome shotgun (WGS) entry which is preliminary data.</text>
</comment>
<accession>A0A2I0QQW1</accession>
<reference evidence="1 2" key="1">
    <citation type="submission" date="2017-06" db="EMBL/GenBank/DDBJ databases">
        <title>the draft geome sequence of Illustriluteabacillus marina B3227.</title>
        <authorList>
            <person name="He R.-H."/>
            <person name="Du Z.-J."/>
        </authorList>
    </citation>
    <scope>NUCLEOTIDE SEQUENCE [LARGE SCALE GENOMIC DNA]</scope>
    <source>
        <strain evidence="1 2">B3227</strain>
    </source>
</reference>
<evidence type="ECO:0008006" key="3">
    <source>
        <dbReference type="Google" id="ProtNLM"/>
    </source>
</evidence>
<organism evidence="1 2">
    <name type="scientific">Halalkalibacillus sediminis</name>
    <dbReference type="NCBI Taxonomy" id="2018042"/>
    <lineage>
        <taxon>Bacteria</taxon>
        <taxon>Bacillati</taxon>
        <taxon>Bacillota</taxon>
        <taxon>Bacilli</taxon>
        <taxon>Bacillales</taxon>
        <taxon>Bacillaceae</taxon>
        <taxon>Halalkalibacillus</taxon>
    </lineage>
</organism>
<dbReference type="EMBL" id="PJNH01000004">
    <property type="protein sequence ID" value="PKR76709.1"/>
    <property type="molecule type" value="Genomic_DNA"/>
</dbReference>
<dbReference type="AlphaFoldDB" id="A0A2I0QQW1"/>
<name>A0A2I0QQW1_9BACI</name>
<keyword evidence="2" id="KW-1185">Reference proteome</keyword>
<sequence>MDKLEGKYDRDLTINEDLEILGQVNGDVLVAKGNLNLHGTINGNLSIIERSIVIIYGTVNGTVTNNGGELEIYGAIEKLEDLNGTTYIHEEAVINK</sequence>